<dbReference type="Gene3D" id="1.10.418.10">
    <property type="entry name" value="Calponin-like domain"/>
    <property type="match status" value="1"/>
</dbReference>
<dbReference type="InterPro" id="IPR050540">
    <property type="entry name" value="F-actin_Monoox_Mical"/>
</dbReference>
<dbReference type="AlphaFoldDB" id="A0A4W3J936"/>
<feature type="compositionally biased region" description="Polar residues" evidence="4">
    <location>
        <begin position="323"/>
        <end position="339"/>
    </location>
</feature>
<evidence type="ECO:0000256" key="1">
    <source>
        <dbReference type="ARBA" id="ARBA00022553"/>
    </source>
</evidence>
<feature type="region of interest" description="Disordered" evidence="4">
    <location>
        <begin position="618"/>
        <end position="699"/>
    </location>
</feature>
<name>A0A4W3J936_CALMI</name>
<proteinExistence type="inferred from homology"/>
<feature type="compositionally biased region" description="Polar residues" evidence="4">
    <location>
        <begin position="536"/>
        <end position="546"/>
    </location>
</feature>
<sequence>MSAGGYSALDEPALRKLLEVTLDLDERRLIRSAIYELRKTELKGMEEALASKRFRSERTNERLENKENHLRSHRQEEDQKGSLDILSMKLESIKDIDELTTLLRGASEYEERKLIRVAIRRLREQEIEALSIPSKSLSMLVRSKTLESEKPGSTYRPDTAPKTARSSMDLAMEQEENVLRRLIGETEDLEQRQKIRAQIRDLRNQRGISRIKSDGMASNMVVVLDPLKKINESQVKAVPGSRQGDESAGLDCCSSSTDSDWGLESGRDSSGGQSSVESHRRNRSQNKEEALQESLPGVEEDDDDKKSDLITRDRGSMFRLNGNRFTGQTPPTVQSATNKPASDILLNGRLASVRKWLHSDNLQLATKGIIEDEEQGTKRFKELDKKRTFEDGTPGSTGTQLRKETSETTDEIFIHTSPFRRANSVRDRMKKFTTDSSEQPVDLGTDFFAKKINLLNEDRSRVLQKHQLSLRNPALKPKESRPLSWQSSLKGRSADLKDAWEIGKSTDKQDVYLVSNRSNRFTDSYRNNGLDRDRSTSLANRITSSVRGERKDTAPTGYGITRSHSTASERRLEQPSPASSTLSFVGGQSLSSYSVAPDVSLAERNKPNLLSMLKDSKDTMKSSAGATSVGKVHSGTPGRSNMSESQTHQPASVKDYSKTHSNSSVQLDQLGSTKHCDLPGTPRGQNVSKLNEEKKLSKDEENMKTCFTIEIKEAWKPQAVTTRITGAPSSQKGEMTFGLRATPFRLLTSSSRTMDTEPIMAEAAQFQQTDSVLANGVAEKAKEIVKEKNVKPSLEDLSTIEDEEVLDKMLDQTTDFEQRKLIRGAMRDLRKKKRDQREKERETRLQELKQKSEEEKKAKSLNAAEMTVSKTEKSADGKTVSSMTKTEKVTESGGTTLVQTKSSFSSSSTSSKKVGSIFDRDDSVQALERRQAEKRKEVMRSQTLPRTSGMQARKALIEKLEKEGGSPANPAIAKVKVQRSSSFGVPNANSIKQMLLDWCRAKTRGYENVKIQNFSSSWSDGMAFCALVHNFFPEAFDFSQLNPNNRRHNFEVAFTMAEKHADCPQLLDVEDMVRMKEPDWKCVYTYIQEYYRSLVQQGLVKTKNSS</sequence>
<feature type="region of interest" description="Disordered" evidence="4">
    <location>
        <begin position="523"/>
        <end position="584"/>
    </location>
</feature>
<evidence type="ECO:0000313" key="6">
    <source>
        <dbReference type="Ensembl" id="ENSCMIP00000039789.1"/>
    </source>
</evidence>
<dbReference type="InterPro" id="IPR036872">
    <property type="entry name" value="CH_dom_sf"/>
</dbReference>
<dbReference type="GeneTree" id="ENSGT00940000154495"/>
<accession>A0A4W3J936</accession>
<dbReference type="SUPFAM" id="SSF47576">
    <property type="entry name" value="Calponin-homology domain, CH-domain"/>
    <property type="match status" value="1"/>
</dbReference>
<dbReference type="InterPro" id="IPR022189">
    <property type="entry name" value="SMTN"/>
</dbReference>
<evidence type="ECO:0000256" key="2">
    <source>
        <dbReference type="ARBA" id="ARBA00023054"/>
    </source>
</evidence>
<reference evidence="7" key="1">
    <citation type="journal article" date="2006" name="Science">
        <title>Ancient noncoding elements conserved in the human genome.</title>
        <authorList>
            <person name="Venkatesh B."/>
            <person name="Kirkness E.F."/>
            <person name="Loh Y.H."/>
            <person name="Halpern A.L."/>
            <person name="Lee A.P."/>
            <person name="Johnson J."/>
            <person name="Dandona N."/>
            <person name="Viswanathan L.D."/>
            <person name="Tay A."/>
            <person name="Venter J.C."/>
            <person name="Strausberg R.L."/>
            <person name="Brenner S."/>
        </authorList>
    </citation>
    <scope>NUCLEOTIDE SEQUENCE [LARGE SCALE GENOMIC DNA]</scope>
</reference>
<dbReference type="PROSITE" id="PS50021">
    <property type="entry name" value="CH"/>
    <property type="match status" value="1"/>
</dbReference>
<dbReference type="PANTHER" id="PTHR23167">
    <property type="entry name" value="CALPONIN HOMOLOGY DOMAIN-CONTAINING PROTEIN DDB_G0272472-RELATED"/>
    <property type="match status" value="1"/>
</dbReference>
<dbReference type="Pfam" id="PF00307">
    <property type="entry name" value="CH"/>
    <property type="match status" value="1"/>
</dbReference>
<feature type="domain" description="Calponin-homology (CH)" evidence="5">
    <location>
        <begin position="989"/>
        <end position="1095"/>
    </location>
</feature>
<reference evidence="6" key="4">
    <citation type="submission" date="2025-08" db="UniProtKB">
        <authorList>
            <consortium name="Ensembl"/>
        </authorList>
    </citation>
    <scope>IDENTIFICATION</scope>
</reference>
<organism evidence="6 7">
    <name type="scientific">Callorhinchus milii</name>
    <name type="common">Ghost shark</name>
    <dbReference type="NCBI Taxonomy" id="7868"/>
    <lineage>
        <taxon>Eukaryota</taxon>
        <taxon>Metazoa</taxon>
        <taxon>Chordata</taxon>
        <taxon>Craniata</taxon>
        <taxon>Vertebrata</taxon>
        <taxon>Chondrichthyes</taxon>
        <taxon>Holocephali</taxon>
        <taxon>Chimaeriformes</taxon>
        <taxon>Callorhinchidae</taxon>
        <taxon>Callorhinchus</taxon>
    </lineage>
</organism>
<dbReference type="OMA" id="RRHEMKL"/>
<evidence type="ECO:0000259" key="5">
    <source>
        <dbReference type="PROSITE" id="PS50021"/>
    </source>
</evidence>
<keyword evidence="1" id="KW-0597">Phosphoprotein</keyword>
<comment type="similarity">
    <text evidence="3">Belongs to the smoothelin family.</text>
</comment>
<feature type="region of interest" description="Disordered" evidence="4">
    <location>
        <begin position="56"/>
        <end position="80"/>
    </location>
</feature>
<evidence type="ECO:0000313" key="7">
    <source>
        <dbReference type="Proteomes" id="UP000314986"/>
    </source>
</evidence>
<dbReference type="STRING" id="7868.ENSCMIP00000039789"/>
<feature type="region of interest" description="Disordered" evidence="4">
    <location>
        <begin position="827"/>
        <end position="894"/>
    </location>
</feature>
<feature type="compositionally biased region" description="Basic and acidic residues" evidence="4">
    <location>
        <begin position="304"/>
        <end position="316"/>
    </location>
</feature>
<evidence type="ECO:0000256" key="4">
    <source>
        <dbReference type="SAM" id="MobiDB-lite"/>
    </source>
</evidence>
<keyword evidence="2" id="KW-0175">Coiled coil</keyword>
<dbReference type="Pfam" id="PF12510">
    <property type="entry name" value="Smoothelin"/>
    <property type="match status" value="4"/>
</dbReference>
<feature type="compositionally biased region" description="Basic and acidic residues" evidence="4">
    <location>
        <begin position="835"/>
        <end position="858"/>
    </location>
</feature>
<feature type="compositionally biased region" description="Polar residues" evidence="4">
    <location>
        <begin position="637"/>
        <end position="650"/>
    </location>
</feature>
<feature type="compositionally biased region" description="Basic and acidic residues" evidence="4">
    <location>
        <begin position="690"/>
        <end position="699"/>
    </location>
</feature>
<reference evidence="7" key="3">
    <citation type="journal article" date="2014" name="Nature">
        <title>Elephant shark genome provides unique insights into gnathostome evolution.</title>
        <authorList>
            <consortium name="International Elephant Shark Genome Sequencing Consortium"/>
            <person name="Venkatesh B."/>
            <person name="Lee A.P."/>
            <person name="Ravi V."/>
            <person name="Maurya A.K."/>
            <person name="Lian M.M."/>
            <person name="Swann J.B."/>
            <person name="Ohta Y."/>
            <person name="Flajnik M.F."/>
            <person name="Sutoh Y."/>
            <person name="Kasahara M."/>
            <person name="Hoon S."/>
            <person name="Gangu V."/>
            <person name="Roy S.W."/>
            <person name="Irimia M."/>
            <person name="Korzh V."/>
            <person name="Kondrychyn I."/>
            <person name="Lim Z.W."/>
            <person name="Tay B.H."/>
            <person name="Tohari S."/>
            <person name="Kong K.W."/>
            <person name="Ho S."/>
            <person name="Lorente-Galdos B."/>
            <person name="Quilez J."/>
            <person name="Marques-Bonet T."/>
            <person name="Raney B.J."/>
            <person name="Ingham P.W."/>
            <person name="Tay A."/>
            <person name="Hillier L.W."/>
            <person name="Minx P."/>
            <person name="Boehm T."/>
            <person name="Wilson R.K."/>
            <person name="Brenner S."/>
            <person name="Warren W.C."/>
        </authorList>
    </citation>
    <scope>NUCLEOTIDE SEQUENCE [LARGE SCALE GENOMIC DNA]</scope>
</reference>
<feature type="region of interest" description="Disordered" evidence="4">
    <location>
        <begin position="235"/>
        <end position="339"/>
    </location>
</feature>
<feature type="region of interest" description="Disordered" evidence="4">
    <location>
        <begin position="145"/>
        <end position="165"/>
    </location>
</feature>
<dbReference type="Ensembl" id="ENSCMIT00000040360.1">
    <property type="protein sequence ID" value="ENSCMIP00000039789.1"/>
    <property type="gene ID" value="ENSCMIG00000016653.1"/>
</dbReference>
<dbReference type="SMART" id="SM00033">
    <property type="entry name" value="CH"/>
    <property type="match status" value="1"/>
</dbReference>
<dbReference type="InterPro" id="IPR001715">
    <property type="entry name" value="CH_dom"/>
</dbReference>
<dbReference type="Proteomes" id="UP000314986">
    <property type="component" value="Unassembled WGS sequence"/>
</dbReference>
<evidence type="ECO:0000256" key="3">
    <source>
        <dbReference type="ARBA" id="ARBA00061655"/>
    </source>
</evidence>
<keyword evidence="7" id="KW-1185">Reference proteome</keyword>
<reference evidence="7" key="2">
    <citation type="journal article" date="2007" name="PLoS Biol.">
        <title>Survey sequencing and comparative analysis of the elephant shark (Callorhinchus milii) genome.</title>
        <authorList>
            <person name="Venkatesh B."/>
            <person name="Kirkness E.F."/>
            <person name="Loh Y.H."/>
            <person name="Halpern A.L."/>
            <person name="Lee A.P."/>
            <person name="Johnson J."/>
            <person name="Dandona N."/>
            <person name="Viswanathan L.D."/>
            <person name="Tay A."/>
            <person name="Venter J.C."/>
            <person name="Strausberg R.L."/>
            <person name="Brenner S."/>
        </authorList>
    </citation>
    <scope>NUCLEOTIDE SEQUENCE [LARGE SCALE GENOMIC DNA]</scope>
</reference>
<dbReference type="InParanoid" id="A0A4W3J936"/>
<feature type="region of interest" description="Disordered" evidence="4">
    <location>
        <begin position="388"/>
        <end position="408"/>
    </location>
</feature>
<protein>
    <recommendedName>
        <fullName evidence="5">Calponin-homology (CH) domain-containing protein</fullName>
    </recommendedName>
</protein>
<dbReference type="CDD" id="cd21259">
    <property type="entry name" value="CH_SMTNB"/>
    <property type="match status" value="1"/>
</dbReference>
<feature type="compositionally biased region" description="Polar residues" evidence="4">
    <location>
        <begin position="659"/>
        <end position="672"/>
    </location>
</feature>
<dbReference type="PANTHER" id="PTHR23167:SF52">
    <property type="entry name" value="SMOOTHELIN"/>
    <property type="match status" value="1"/>
</dbReference>
<dbReference type="FunFam" id="1.10.418.10:FF:000009">
    <property type="entry name" value="smoothelin isoform X2"/>
    <property type="match status" value="1"/>
</dbReference>
<reference evidence="6" key="5">
    <citation type="submission" date="2025-09" db="UniProtKB">
        <authorList>
            <consortium name="Ensembl"/>
        </authorList>
    </citation>
    <scope>IDENTIFICATION</scope>
</reference>